<dbReference type="InParanoid" id="A0A200R6I2"/>
<dbReference type="AlphaFoldDB" id="A0A200R6I2"/>
<feature type="transmembrane region" description="Helical" evidence="1">
    <location>
        <begin position="193"/>
        <end position="215"/>
    </location>
</feature>
<evidence type="ECO:0000256" key="1">
    <source>
        <dbReference type="SAM" id="Phobius"/>
    </source>
</evidence>
<reference evidence="2 3" key="1">
    <citation type="journal article" date="2017" name="Mol. Plant">
        <title>The Genome of Medicinal Plant Macleaya cordata Provides New Insights into Benzylisoquinoline Alkaloids Metabolism.</title>
        <authorList>
            <person name="Liu X."/>
            <person name="Liu Y."/>
            <person name="Huang P."/>
            <person name="Ma Y."/>
            <person name="Qing Z."/>
            <person name="Tang Q."/>
            <person name="Cao H."/>
            <person name="Cheng P."/>
            <person name="Zheng Y."/>
            <person name="Yuan Z."/>
            <person name="Zhou Y."/>
            <person name="Liu J."/>
            <person name="Tang Z."/>
            <person name="Zhuo Y."/>
            <person name="Zhang Y."/>
            <person name="Yu L."/>
            <person name="Huang J."/>
            <person name="Yang P."/>
            <person name="Peng Q."/>
            <person name="Zhang J."/>
            <person name="Jiang W."/>
            <person name="Zhang Z."/>
            <person name="Lin K."/>
            <person name="Ro D.K."/>
            <person name="Chen X."/>
            <person name="Xiong X."/>
            <person name="Shang Y."/>
            <person name="Huang S."/>
            <person name="Zeng J."/>
        </authorList>
    </citation>
    <scope>NUCLEOTIDE SEQUENCE [LARGE SCALE GENOMIC DNA]</scope>
    <source>
        <strain evidence="3">cv. BLH2017</strain>
        <tissue evidence="2">Root</tissue>
    </source>
</reference>
<dbReference type="EMBL" id="MVGT01000437">
    <property type="protein sequence ID" value="OVA18300.1"/>
    <property type="molecule type" value="Genomic_DNA"/>
</dbReference>
<keyword evidence="1" id="KW-1133">Transmembrane helix</keyword>
<dbReference type="OrthoDB" id="10496162at2759"/>
<accession>A0A200R6I2</accession>
<keyword evidence="1" id="KW-0812">Transmembrane</keyword>
<evidence type="ECO:0000313" key="2">
    <source>
        <dbReference type="EMBL" id="OVA18300.1"/>
    </source>
</evidence>
<feature type="transmembrane region" description="Helical" evidence="1">
    <location>
        <begin position="155"/>
        <end position="172"/>
    </location>
</feature>
<comment type="caution">
    <text evidence="2">The sequence shown here is derived from an EMBL/GenBank/DDBJ whole genome shotgun (WGS) entry which is preliminary data.</text>
</comment>
<keyword evidence="3" id="KW-1185">Reference proteome</keyword>
<evidence type="ECO:0000313" key="3">
    <source>
        <dbReference type="Proteomes" id="UP000195402"/>
    </source>
</evidence>
<proteinExistence type="predicted"/>
<name>A0A200R6I2_MACCD</name>
<keyword evidence="1" id="KW-0472">Membrane</keyword>
<gene>
    <name evidence="2" type="ORF">BVC80_1835g736</name>
</gene>
<organism evidence="2 3">
    <name type="scientific">Macleaya cordata</name>
    <name type="common">Five-seeded plume-poppy</name>
    <name type="synonym">Bocconia cordata</name>
    <dbReference type="NCBI Taxonomy" id="56857"/>
    <lineage>
        <taxon>Eukaryota</taxon>
        <taxon>Viridiplantae</taxon>
        <taxon>Streptophyta</taxon>
        <taxon>Embryophyta</taxon>
        <taxon>Tracheophyta</taxon>
        <taxon>Spermatophyta</taxon>
        <taxon>Magnoliopsida</taxon>
        <taxon>Ranunculales</taxon>
        <taxon>Papaveraceae</taxon>
        <taxon>Papaveroideae</taxon>
        <taxon>Macleaya</taxon>
    </lineage>
</organism>
<protein>
    <submittedName>
        <fullName evidence="2">Uncharacterized protein</fullName>
    </submittedName>
</protein>
<dbReference type="Proteomes" id="UP000195402">
    <property type="component" value="Unassembled WGS sequence"/>
</dbReference>
<sequence length="217" mass="24330">MDTSSPCHDSISEYLSSPHDLKRSYLSHNRSCGNDCTIEDSEVMELGTALSRILNVQGVQLPIPGCIQPSNWNEICHPGMGKLCEEFEIQEAKFSTESTQKVLNKCVSFPISRKQLSYPVSMGGIDGISSTELHANGVSHNPVCSRSLSMPLTDLLYFYLLCACYMDTLYCFKSSEFPPPKTMEVSKYGVLGYTLRYLMQIFWNLVVVFALTPLFSY</sequence>